<dbReference type="AlphaFoldDB" id="A0A7K1U1Y6"/>
<organism evidence="2 3">
    <name type="scientific">Chitinophaga tropicalis</name>
    <dbReference type="NCBI Taxonomy" id="2683588"/>
    <lineage>
        <taxon>Bacteria</taxon>
        <taxon>Pseudomonadati</taxon>
        <taxon>Bacteroidota</taxon>
        <taxon>Chitinophagia</taxon>
        <taxon>Chitinophagales</taxon>
        <taxon>Chitinophagaceae</taxon>
        <taxon>Chitinophaga</taxon>
    </lineage>
</organism>
<keyword evidence="3" id="KW-1185">Reference proteome</keyword>
<keyword evidence="1" id="KW-0472">Membrane</keyword>
<sequence length="152" mass="17537">MELPTVQYRQHRLAYSVAAVFGFLAACQGYYWLATGSVSSFLGWIFLIIGLMAFCGCSWTAIRKSLVMELNHEGIMYKKAIYAWNSLRSYAIRKEVGESSLFVYLILSFNDGREPLEIQLDWLDNSESVPEQMEVYAKFFQVQFDGIERKEV</sequence>
<dbReference type="EMBL" id="WRXN01000003">
    <property type="protein sequence ID" value="MVT08369.1"/>
    <property type="molecule type" value="Genomic_DNA"/>
</dbReference>
<protein>
    <submittedName>
        <fullName evidence="2">Uncharacterized protein</fullName>
    </submittedName>
</protein>
<keyword evidence="1" id="KW-1133">Transmembrane helix</keyword>
<evidence type="ECO:0000313" key="2">
    <source>
        <dbReference type="EMBL" id="MVT08369.1"/>
    </source>
</evidence>
<comment type="caution">
    <text evidence="2">The sequence shown here is derived from an EMBL/GenBank/DDBJ whole genome shotgun (WGS) entry which is preliminary data.</text>
</comment>
<evidence type="ECO:0000256" key="1">
    <source>
        <dbReference type="SAM" id="Phobius"/>
    </source>
</evidence>
<proteinExistence type="predicted"/>
<feature type="transmembrane region" description="Helical" evidence="1">
    <location>
        <begin position="12"/>
        <end position="33"/>
    </location>
</feature>
<dbReference type="Proteomes" id="UP000461730">
    <property type="component" value="Unassembled WGS sequence"/>
</dbReference>
<feature type="transmembrane region" description="Helical" evidence="1">
    <location>
        <begin position="39"/>
        <end position="62"/>
    </location>
</feature>
<evidence type="ECO:0000313" key="3">
    <source>
        <dbReference type="Proteomes" id="UP000461730"/>
    </source>
</evidence>
<name>A0A7K1U1Y6_9BACT</name>
<keyword evidence="1" id="KW-0812">Transmembrane</keyword>
<accession>A0A7K1U1Y6</accession>
<reference evidence="2 3" key="1">
    <citation type="submission" date="2019-12" db="EMBL/GenBank/DDBJ databases">
        <title>Chitinophaga sp. strain ysch24 (GDMCC 1.1355), whole genome shotgun sequence.</title>
        <authorList>
            <person name="Zhang X."/>
        </authorList>
    </citation>
    <scope>NUCLEOTIDE SEQUENCE [LARGE SCALE GENOMIC DNA]</scope>
    <source>
        <strain evidence="3">ysch24</strain>
    </source>
</reference>
<dbReference type="RefSeq" id="WP_157305792.1">
    <property type="nucleotide sequence ID" value="NZ_WRXN01000003.1"/>
</dbReference>
<gene>
    <name evidence="2" type="ORF">GO493_08880</name>
</gene>